<organism evidence="4">
    <name type="scientific">Candidatus Methanomethylicus mesodigestus</name>
    <dbReference type="NCBI Taxonomy" id="1867258"/>
    <lineage>
        <taxon>Archaea</taxon>
        <taxon>Thermoproteota</taxon>
        <taxon>Methanosuratincolia</taxon>
        <taxon>Candidatus Methanomethylicales</taxon>
        <taxon>Candidatus Methanomethylicaceae</taxon>
        <taxon>Candidatus Methanomethylicus</taxon>
    </lineage>
</organism>
<dbReference type="GO" id="GO:0032259">
    <property type="term" value="P:methylation"/>
    <property type="evidence" value="ECO:0007669"/>
    <property type="project" value="UniProtKB-KW"/>
</dbReference>
<dbReference type="NCBIfam" id="TIGR03270">
    <property type="entry name" value="methan_mark_4"/>
    <property type="match status" value="1"/>
</dbReference>
<dbReference type="GO" id="GO:0008168">
    <property type="term" value="F:methyltransferase activity"/>
    <property type="evidence" value="ECO:0007669"/>
    <property type="project" value="UniProtKB-KW"/>
</dbReference>
<dbReference type="Gene3D" id="3.40.718.10">
    <property type="entry name" value="Isopropylmalate Dehydrogenase"/>
    <property type="match status" value="1"/>
</dbReference>
<dbReference type="AlphaFoldDB" id="A0A7C3F2F7"/>
<protein>
    <submittedName>
        <fullName evidence="4">Methyltransferase</fullName>
    </submittedName>
</protein>
<name>A0A7C3F2F7_9CREN</name>
<keyword evidence="2 4" id="KW-0489">Methyltransferase</keyword>
<accession>A0A7C3F2F7</accession>
<comment type="caution">
    <text evidence="4">The sequence shown here is derived from an EMBL/GenBank/DDBJ whole genome shotgun (WGS) entry which is preliminary data.</text>
</comment>
<reference evidence="4" key="1">
    <citation type="journal article" date="2020" name="mSystems">
        <title>Genome- and Community-Level Interaction Insights into Carbon Utilization and Element Cycling Functions of Hydrothermarchaeota in Hydrothermal Sediment.</title>
        <authorList>
            <person name="Zhou Z."/>
            <person name="Liu Y."/>
            <person name="Xu W."/>
            <person name="Pan J."/>
            <person name="Luo Z.H."/>
            <person name="Li M."/>
        </authorList>
    </citation>
    <scope>NUCLEOTIDE SEQUENCE [LARGE SCALE GENOMIC DNA]</scope>
    <source>
        <strain evidence="4">SpSt-468</strain>
    </source>
</reference>
<evidence type="ECO:0000313" key="4">
    <source>
        <dbReference type="EMBL" id="HFK20888.1"/>
    </source>
</evidence>
<evidence type="ECO:0000256" key="1">
    <source>
        <dbReference type="ARBA" id="ARBA00009125"/>
    </source>
</evidence>
<gene>
    <name evidence="4" type="ORF">ENS19_06345</name>
</gene>
<dbReference type="InterPro" id="IPR016764">
    <property type="entry name" value="MeTrfase_MtxX_xsu"/>
</dbReference>
<comment type="similarity">
    <text evidence="1">Belongs to the MtxX family.</text>
</comment>
<keyword evidence="3 4" id="KW-0808">Transferase</keyword>
<dbReference type="SUPFAM" id="SSF53659">
    <property type="entry name" value="Isocitrate/Isopropylmalate dehydrogenase-like"/>
    <property type="match status" value="1"/>
</dbReference>
<sequence length="278" mass="29797">MTNSLALEAAAKANRSKVAIGLDASIPSAERMVNSVVFATRESFIEPLIVTNSRDFLKMHVMEHSEDIPILITEEPEAALVEILKDGVVDAAVRGNLSSRKVVSSLKEAFSCKNLCRVSILEIDGRLVLLAPVGIDEGDELQDLVTLTINCMKLADSLGIKFSPAVISGGRFEDAGRSRKVDLLLHESGTLLNALKAVEIEAKGYGIEIERALDEGATMLLMPDGIYGNLAFRCMALVGSIESYGACATAIPKLFVDTSRAKSSYLLPLILASAMGKK</sequence>
<dbReference type="EMBL" id="DSTX01000011">
    <property type="protein sequence ID" value="HFK20888.1"/>
    <property type="molecule type" value="Genomic_DNA"/>
</dbReference>
<proteinExistence type="inferred from homology"/>
<evidence type="ECO:0000256" key="3">
    <source>
        <dbReference type="ARBA" id="ARBA00022679"/>
    </source>
</evidence>
<evidence type="ECO:0000256" key="2">
    <source>
        <dbReference type="ARBA" id="ARBA00022603"/>
    </source>
</evidence>